<protein>
    <recommendedName>
        <fullName evidence="3">Outer membrane lipoprotein BamD-like domain-containing protein</fullName>
    </recommendedName>
</protein>
<dbReference type="Gene3D" id="1.25.40.10">
    <property type="entry name" value="Tetratricopeptide repeat domain"/>
    <property type="match status" value="1"/>
</dbReference>
<dbReference type="OrthoDB" id="5491410at2"/>
<proteinExistence type="predicted"/>
<feature type="domain" description="Outer membrane lipoprotein BamD-like" evidence="3">
    <location>
        <begin position="35"/>
        <end position="116"/>
    </location>
</feature>
<feature type="signal peptide" evidence="2">
    <location>
        <begin position="1"/>
        <end position="23"/>
    </location>
</feature>
<dbReference type="AlphaFoldDB" id="Q1K1V8"/>
<keyword evidence="1 2" id="KW-0732">Signal</keyword>
<comment type="caution">
    <text evidence="4">The sequence shown here is derived from an EMBL/GenBank/DDBJ whole genome shotgun (WGS) entry which is preliminary data.</text>
</comment>
<gene>
    <name evidence="4" type="ORF">Dace_2776</name>
</gene>
<evidence type="ECO:0000313" key="5">
    <source>
        <dbReference type="Proteomes" id="UP000005695"/>
    </source>
</evidence>
<dbReference type="RefSeq" id="WP_005998784.1">
    <property type="nucleotide sequence ID" value="NZ_AAEW02000004.1"/>
</dbReference>
<evidence type="ECO:0000313" key="4">
    <source>
        <dbReference type="EMBL" id="EAT16681.1"/>
    </source>
</evidence>
<name>Q1K1V8_DESA6</name>
<evidence type="ECO:0000256" key="2">
    <source>
        <dbReference type="SAM" id="SignalP"/>
    </source>
</evidence>
<sequence>MSLRLTLILLSVLFLQFSQVSTANGTTPGFADSLFNEGDYFRAITEYKRYLYTYPDTPAAARAQLNIARSYLQAERWQDGEFALQRVIDNYPNSDEADIARILSIESAFKQGKPTVALQTNNATTLTHLNLLDQQQRLRIWALAYQGNYSKLSSLDLSGSGCLTQQDLQNLEQLPTKSPALAGTLSAILPGSGQLYAKRYREAGLALLLNAAFIAGGLQAIDTGNEVLGGILLFFEAGWYGGNIYNAMNSVHKYNRTLQQSTLMEMRQRSHFSLLLDDDAAILKLSAPLD</sequence>
<keyword evidence="5" id="KW-1185">Reference proteome</keyword>
<dbReference type="InterPro" id="IPR039565">
    <property type="entry name" value="BamD-like"/>
</dbReference>
<organism evidence="4 5">
    <name type="scientific">Desulfuromonas acetoxidans (strain DSM 684 / 11070)</name>
    <dbReference type="NCBI Taxonomy" id="281689"/>
    <lineage>
        <taxon>Bacteria</taxon>
        <taxon>Pseudomonadati</taxon>
        <taxon>Thermodesulfobacteriota</taxon>
        <taxon>Desulfuromonadia</taxon>
        <taxon>Desulfuromonadales</taxon>
        <taxon>Desulfuromonadaceae</taxon>
        <taxon>Desulfuromonas</taxon>
    </lineage>
</organism>
<evidence type="ECO:0000259" key="3">
    <source>
        <dbReference type="Pfam" id="PF13525"/>
    </source>
</evidence>
<dbReference type="EMBL" id="AAEW02000004">
    <property type="protein sequence ID" value="EAT16681.1"/>
    <property type="molecule type" value="Genomic_DNA"/>
</dbReference>
<evidence type="ECO:0000256" key="1">
    <source>
        <dbReference type="ARBA" id="ARBA00022729"/>
    </source>
</evidence>
<dbReference type="SUPFAM" id="SSF48452">
    <property type="entry name" value="TPR-like"/>
    <property type="match status" value="1"/>
</dbReference>
<reference evidence="4" key="2">
    <citation type="submission" date="2006-05" db="EMBL/GenBank/DDBJ databases">
        <title>Sequencing of the draft genome and assembly of Desulfuromonas acetoxidans DSM 684.</title>
        <authorList>
            <consortium name="US DOE Joint Genome Institute (JGI-PGF)"/>
            <person name="Copeland A."/>
            <person name="Lucas S."/>
            <person name="Lapidus A."/>
            <person name="Barry K."/>
            <person name="Detter J.C."/>
            <person name="Glavina del Rio T."/>
            <person name="Hammon N."/>
            <person name="Israni S."/>
            <person name="Dalin E."/>
            <person name="Tice H."/>
            <person name="Bruce D."/>
            <person name="Pitluck S."/>
            <person name="Richardson P."/>
        </authorList>
    </citation>
    <scope>NUCLEOTIDE SEQUENCE [LARGE SCALE GENOMIC DNA]</scope>
    <source>
        <strain evidence="4">DSM 684</strain>
    </source>
</reference>
<accession>Q1K1V8</accession>
<dbReference type="Pfam" id="PF13525">
    <property type="entry name" value="YfiO"/>
    <property type="match status" value="1"/>
</dbReference>
<reference evidence="4" key="1">
    <citation type="submission" date="2006-05" db="EMBL/GenBank/DDBJ databases">
        <title>Annotation of the draft genome assembly of Desulfuromonas acetoxidans DSM 684.</title>
        <authorList>
            <consortium name="US DOE Joint Genome Institute (JGI-ORNL)"/>
            <person name="Larimer F."/>
            <person name="Land M."/>
            <person name="Hauser L."/>
        </authorList>
    </citation>
    <scope>NUCLEOTIDE SEQUENCE [LARGE SCALE GENOMIC DNA]</scope>
    <source>
        <strain evidence="4">DSM 684</strain>
    </source>
</reference>
<dbReference type="InterPro" id="IPR011990">
    <property type="entry name" value="TPR-like_helical_dom_sf"/>
</dbReference>
<feature type="chain" id="PRO_5004192382" description="Outer membrane lipoprotein BamD-like domain-containing protein" evidence="2">
    <location>
        <begin position="24"/>
        <end position="290"/>
    </location>
</feature>
<dbReference type="Proteomes" id="UP000005695">
    <property type="component" value="Unassembled WGS sequence"/>
</dbReference>